<organism evidence="16 17">
    <name type="scientific">Curvibacter cyanobacteriorum</name>
    <dbReference type="NCBI Taxonomy" id="3026422"/>
    <lineage>
        <taxon>Bacteria</taxon>
        <taxon>Pseudomonadati</taxon>
        <taxon>Pseudomonadota</taxon>
        <taxon>Betaproteobacteria</taxon>
        <taxon>Burkholderiales</taxon>
        <taxon>Comamonadaceae</taxon>
        <taxon>Curvibacter</taxon>
    </lineage>
</organism>
<evidence type="ECO:0000256" key="2">
    <source>
        <dbReference type="ARBA" id="ARBA00006980"/>
    </source>
</evidence>
<dbReference type="Pfam" id="PF03958">
    <property type="entry name" value="Secretin_N"/>
    <property type="match status" value="2"/>
</dbReference>
<gene>
    <name evidence="16" type="primary">gspD</name>
    <name evidence="16" type="ORF">PSQ40_10580</name>
</gene>
<dbReference type="InterPro" id="IPR038591">
    <property type="entry name" value="NolW-like_sf"/>
</dbReference>
<dbReference type="InterPro" id="IPR013356">
    <property type="entry name" value="T2SS_GspD"/>
</dbReference>
<dbReference type="InterPro" id="IPR049371">
    <property type="entry name" value="GspD-like_N0"/>
</dbReference>
<evidence type="ECO:0000256" key="8">
    <source>
        <dbReference type="ARBA" id="ARBA00023136"/>
    </source>
</evidence>
<dbReference type="PANTHER" id="PTHR30332">
    <property type="entry name" value="PROBABLE GENERAL SECRETION PATHWAY PROTEIN D"/>
    <property type="match status" value="1"/>
</dbReference>
<protein>
    <submittedName>
        <fullName evidence="16">Type II secretion system secretin GspD</fullName>
    </submittedName>
</protein>
<dbReference type="Proteomes" id="UP001528673">
    <property type="component" value="Unassembled WGS sequence"/>
</dbReference>
<evidence type="ECO:0000256" key="11">
    <source>
        <dbReference type="SAM" id="MobiDB-lite"/>
    </source>
</evidence>
<evidence type="ECO:0000259" key="14">
    <source>
        <dbReference type="Pfam" id="PF03958"/>
    </source>
</evidence>
<evidence type="ECO:0000259" key="13">
    <source>
        <dbReference type="Pfam" id="PF00263"/>
    </source>
</evidence>
<dbReference type="PRINTS" id="PR00811">
    <property type="entry name" value="BCTERIALGSPD"/>
</dbReference>
<evidence type="ECO:0000256" key="4">
    <source>
        <dbReference type="ARBA" id="ARBA00022452"/>
    </source>
</evidence>
<accession>A0ABT5N1U0</accession>
<evidence type="ECO:0000256" key="5">
    <source>
        <dbReference type="ARBA" id="ARBA00022692"/>
    </source>
</evidence>
<dbReference type="NCBIfam" id="TIGR02517">
    <property type="entry name" value="type_II_gspD"/>
    <property type="match status" value="1"/>
</dbReference>
<keyword evidence="8" id="KW-0472">Membrane</keyword>
<evidence type="ECO:0000259" key="15">
    <source>
        <dbReference type="Pfam" id="PF21305"/>
    </source>
</evidence>
<keyword evidence="6 12" id="KW-0732">Signal</keyword>
<evidence type="ECO:0000256" key="12">
    <source>
        <dbReference type="SAM" id="SignalP"/>
    </source>
</evidence>
<dbReference type="Gene3D" id="3.55.50.30">
    <property type="match status" value="1"/>
</dbReference>
<dbReference type="PANTHER" id="PTHR30332:SF25">
    <property type="entry name" value="SECRETIN XPSD"/>
    <property type="match status" value="1"/>
</dbReference>
<dbReference type="InterPro" id="IPR005644">
    <property type="entry name" value="NolW-like"/>
</dbReference>
<feature type="domain" description="NolW-like" evidence="14">
    <location>
        <begin position="470"/>
        <end position="588"/>
    </location>
</feature>
<dbReference type="RefSeq" id="WP_273951380.1">
    <property type="nucleotide sequence ID" value="NZ_JAQSIP010000004.1"/>
</dbReference>
<sequence>MNKHSLALTLVALATLQVCAQAQTAGAPSPFSVGGSTVAAPAPRPAVVKPVVVSPGVATPTTPSVTATVAPAPAPAPAAAIPVSAPAAPDAPASASVVAAPEPAAPAAAAAPVEVAPAAAAVAPVAPAPVGTRGPVTAPVASGTKIAAEAPVQAEPRIIVGNDRVIAAPKPFPAIEGAAMAFKFEEAPISEVIHVVMKDVVKADYVLHGQVAGTVTLSTQTDVSPDHAVLLLESALQANGLSMIRDSRGTFHIGRPDALRGIFPTIRQVVAKSPLPPGSGAIIVPLQYIGANEMASILRPMLPPDALVRVDSVRNLLVLAGNRTQAEGWLDVVSTFDVNLLKGMSVGVFPLKYATIKEVEMALRLMSGSAGAAAANAAPGAAGVAAGVAGNAPGASSAATGGLSGSASSSGSSVALSESFPLFGAVRIMPIERMNSILVVTPRVAYLEEARLWIERLDKPSSNSGESQLFVYPVQNGSAKHLASVIGGLFGGSSTTGNSNSGVAPSLGSSSQSSGLGSSSSGAGLTLGTNLNRTANTNQTTPVSAVTLAPGLRMIADDINNAVLVYGNRNDFMKIEAALKRLDVPPTQVLIEATIIEVTLGDSLQYGLQGMFSGKGVNGGTGTGVLSTATDGSLSSAVQGFSYTLKNSAGNIQGVLSALASKSLLKVISSPSLMVLDNHTANITVGTQQPVQTASTIITGGAVSNSIQYKDTGVNLTVTPSVNAGNMVTMDLVQSVSDVGAKVDSATGQFPFNQRQITSKLAVRSGEYIVMGGLIRDNNSSGSSGLPLLSSIPVVGGLFGTRTSTQNRTELLVVLTPRVVRSDQEVRDVSEELRDRMKGFTGFEALSILPSAKAGTHPALVNEAGKAKASP</sequence>
<feature type="region of interest" description="Disordered" evidence="11">
    <location>
        <begin position="501"/>
        <end position="521"/>
    </location>
</feature>
<name>A0ABT5N1U0_9BURK</name>
<dbReference type="EMBL" id="JAQSIP010000004">
    <property type="protein sequence ID" value="MDD0839017.1"/>
    <property type="molecule type" value="Genomic_DNA"/>
</dbReference>
<keyword evidence="3 10" id="KW-0813">Transport</keyword>
<dbReference type="Gene3D" id="3.30.1370.120">
    <property type="match status" value="3"/>
</dbReference>
<evidence type="ECO:0000313" key="17">
    <source>
        <dbReference type="Proteomes" id="UP001528673"/>
    </source>
</evidence>
<evidence type="ECO:0000313" key="16">
    <source>
        <dbReference type="EMBL" id="MDD0839017.1"/>
    </source>
</evidence>
<evidence type="ECO:0000256" key="9">
    <source>
        <dbReference type="ARBA" id="ARBA00023237"/>
    </source>
</evidence>
<evidence type="ECO:0000256" key="3">
    <source>
        <dbReference type="ARBA" id="ARBA00022448"/>
    </source>
</evidence>
<feature type="domain" description="NolW-like" evidence="14">
    <location>
        <begin position="347"/>
        <end position="462"/>
    </location>
</feature>
<feature type="domain" description="Type II/III secretion system secretin-like" evidence="13">
    <location>
        <begin position="658"/>
        <end position="821"/>
    </location>
</feature>
<dbReference type="InterPro" id="IPR001775">
    <property type="entry name" value="GspD/PilQ"/>
</dbReference>
<comment type="subcellular location">
    <subcellularLocation>
        <location evidence="1 10">Cell outer membrane</location>
    </subcellularLocation>
</comment>
<keyword evidence="5" id="KW-0812">Transmembrane</keyword>
<comment type="caution">
    <text evidence="16">The sequence shown here is derived from an EMBL/GenBank/DDBJ whole genome shotgun (WGS) entry which is preliminary data.</text>
</comment>
<dbReference type="InterPro" id="IPR004846">
    <property type="entry name" value="T2SS/T3SS_dom"/>
</dbReference>
<evidence type="ECO:0000256" key="6">
    <source>
        <dbReference type="ARBA" id="ARBA00022729"/>
    </source>
</evidence>
<proteinExistence type="inferred from homology"/>
<keyword evidence="9" id="KW-0998">Cell outer membrane</keyword>
<dbReference type="Pfam" id="PF21305">
    <property type="entry name" value="type_II_gspD_N0"/>
    <property type="match status" value="1"/>
</dbReference>
<comment type="similarity">
    <text evidence="2">Belongs to the bacterial secretin family. GSP D subfamily.</text>
</comment>
<feature type="chain" id="PRO_5045289098" evidence="12">
    <location>
        <begin position="21"/>
        <end position="871"/>
    </location>
</feature>
<keyword evidence="4" id="KW-1134">Transmembrane beta strand</keyword>
<reference evidence="16 17" key="1">
    <citation type="submission" date="2023-02" db="EMBL/GenBank/DDBJ databases">
        <title>Bacterial whole genomic sequence of Curvibacter sp. HBC61.</title>
        <authorList>
            <person name="Le V."/>
            <person name="Ko S.-R."/>
            <person name="Ahn C.-Y."/>
            <person name="Oh H.-M."/>
        </authorList>
    </citation>
    <scope>NUCLEOTIDE SEQUENCE [LARGE SCALE GENOMIC DNA]</scope>
    <source>
        <strain evidence="16 17">HBC61</strain>
    </source>
</reference>
<evidence type="ECO:0000256" key="10">
    <source>
        <dbReference type="RuleBase" id="RU004004"/>
    </source>
</evidence>
<evidence type="ECO:0000256" key="7">
    <source>
        <dbReference type="ARBA" id="ARBA00022927"/>
    </source>
</evidence>
<dbReference type="InterPro" id="IPR050810">
    <property type="entry name" value="Bact_Secretion_Sys_Channel"/>
</dbReference>
<keyword evidence="17" id="KW-1185">Reference proteome</keyword>
<dbReference type="Pfam" id="PF00263">
    <property type="entry name" value="Secretin"/>
    <property type="match status" value="1"/>
</dbReference>
<keyword evidence="7" id="KW-0653">Protein transport</keyword>
<feature type="domain" description="GspD-like N0" evidence="15">
    <location>
        <begin position="183"/>
        <end position="252"/>
    </location>
</feature>
<feature type="signal peptide" evidence="12">
    <location>
        <begin position="1"/>
        <end position="20"/>
    </location>
</feature>
<evidence type="ECO:0000256" key="1">
    <source>
        <dbReference type="ARBA" id="ARBA00004442"/>
    </source>
</evidence>